<name>A0ABW1ZI43_9DEIO</name>
<dbReference type="EMBL" id="JBHSWB010000001">
    <property type="protein sequence ID" value="MFC6659937.1"/>
    <property type="molecule type" value="Genomic_DNA"/>
</dbReference>
<dbReference type="RefSeq" id="WP_224610060.1">
    <property type="nucleotide sequence ID" value="NZ_JAIQXV010000013.1"/>
</dbReference>
<evidence type="ECO:0000313" key="1">
    <source>
        <dbReference type="EMBL" id="MFC6659937.1"/>
    </source>
</evidence>
<sequence>MPDPALRAAFLGAHYGLSGTRVSLQGTAPGFRPAWAPPGGRWAMITAYNPGAQPQSHADNVAAHARLREQAAPWAPLETVNGSGPHAEPSLLLRGVPLREAAALGRAAGQVAIVWGVGHRAALVWLPGDRVQVERHWLSPVTEE</sequence>
<reference evidence="2" key="1">
    <citation type="journal article" date="2019" name="Int. J. Syst. Evol. Microbiol.">
        <title>The Global Catalogue of Microorganisms (GCM) 10K type strain sequencing project: providing services to taxonomists for standard genome sequencing and annotation.</title>
        <authorList>
            <consortium name="The Broad Institute Genomics Platform"/>
            <consortium name="The Broad Institute Genome Sequencing Center for Infectious Disease"/>
            <person name="Wu L."/>
            <person name="Ma J."/>
        </authorList>
    </citation>
    <scope>NUCLEOTIDE SEQUENCE [LARGE SCALE GENOMIC DNA]</scope>
    <source>
        <strain evidence="2">CCUG 63830</strain>
    </source>
</reference>
<dbReference type="Proteomes" id="UP001596317">
    <property type="component" value="Unassembled WGS sequence"/>
</dbReference>
<evidence type="ECO:0000313" key="2">
    <source>
        <dbReference type="Proteomes" id="UP001596317"/>
    </source>
</evidence>
<dbReference type="Pfam" id="PF11697">
    <property type="entry name" value="DUF3293"/>
    <property type="match status" value="1"/>
</dbReference>
<protein>
    <submittedName>
        <fullName evidence="1">DUF3293 domain-containing protein</fullName>
    </submittedName>
</protein>
<dbReference type="InterPro" id="IPR021710">
    <property type="entry name" value="DUF3293"/>
</dbReference>
<proteinExistence type="predicted"/>
<keyword evidence="2" id="KW-1185">Reference proteome</keyword>
<accession>A0ABW1ZI43</accession>
<comment type="caution">
    <text evidence="1">The sequence shown here is derived from an EMBL/GenBank/DDBJ whole genome shotgun (WGS) entry which is preliminary data.</text>
</comment>
<organism evidence="1 2">
    <name type="scientific">Deinococcus multiflagellatus</name>
    <dbReference type="NCBI Taxonomy" id="1656887"/>
    <lineage>
        <taxon>Bacteria</taxon>
        <taxon>Thermotogati</taxon>
        <taxon>Deinococcota</taxon>
        <taxon>Deinococci</taxon>
        <taxon>Deinococcales</taxon>
        <taxon>Deinococcaceae</taxon>
        <taxon>Deinococcus</taxon>
    </lineage>
</organism>
<gene>
    <name evidence="1" type="ORF">ACFP90_05900</name>
</gene>